<dbReference type="EMBL" id="BMQL01000006">
    <property type="protein sequence ID" value="GGR03577.1"/>
    <property type="molecule type" value="Genomic_DNA"/>
</dbReference>
<evidence type="ECO:0008006" key="4">
    <source>
        <dbReference type="Google" id="ProtNLM"/>
    </source>
</evidence>
<keyword evidence="3" id="KW-1185">Reference proteome</keyword>
<reference evidence="2" key="1">
    <citation type="journal article" date="2014" name="Int. J. Syst. Evol. Microbiol.">
        <title>Complete genome sequence of Corynebacterium casei LMG S-19264T (=DSM 44701T), isolated from a smear-ripened cheese.</title>
        <authorList>
            <consortium name="US DOE Joint Genome Institute (JGI-PGF)"/>
            <person name="Walter F."/>
            <person name="Albersmeier A."/>
            <person name="Kalinowski J."/>
            <person name="Ruckert C."/>
        </authorList>
    </citation>
    <scope>NUCLEOTIDE SEQUENCE</scope>
    <source>
        <strain evidence="2">JCM 31311</strain>
    </source>
</reference>
<comment type="caution">
    <text evidence="2">The sequence shown here is derived from an EMBL/GenBank/DDBJ whole genome shotgun (WGS) entry which is preliminary data.</text>
</comment>
<protein>
    <recommendedName>
        <fullName evidence="4">Ester cyclase</fullName>
    </recommendedName>
</protein>
<dbReference type="AlphaFoldDB" id="A0A918F4H5"/>
<dbReference type="PANTHER" id="PTHR38436">
    <property type="entry name" value="POLYKETIDE CYCLASE SNOAL-LIKE DOMAIN"/>
    <property type="match status" value="1"/>
</dbReference>
<dbReference type="InterPro" id="IPR009959">
    <property type="entry name" value="Cyclase_SnoaL-like"/>
</dbReference>
<organism evidence="2 3">
    <name type="scientific">Deinococcus ruber</name>
    <dbReference type="NCBI Taxonomy" id="1848197"/>
    <lineage>
        <taxon>Bacteria</taxon>
        <taxon>Thermotogati</taxon>
        <taxon>Deinococcota</taxon>
        <taxon>Deinococci</taxon>
        <taxon>Deinococcales</taxon>
        <taxon>Deinococcaceae</taxon>
        <taxon>Deinococcus</taxon>
    </lineage>
</organism>
<sequence length="331" mass="36320">MPSEDLTPDLYAHDPDELGSAAEADSPLLHALHRVWNDKALGLIYEDYAHNTPFHLESAEHYGRDAVMTFALQTLAAFPDLRLLGTETIWSGNEQDGTVSQRVTWSGRHLGHGIYGPPSGAAVQIRVLVQRRLRAGRVVEEWLVRDEAALLRQLGHDPGEWVSRQPQSAAPAASQTHGELVRAQGQQAPPLVLDGDPSNPAELPGRLYGLVWNARMLSAVSDFYAPDAVIWGPGNRRLQGHADLQAFLLQLLSAFPDAVLQPDEVTCQGNAVAARWTFQGTHDGPSVYGLPSGQRVRVTGISHFDLMGGKVVREFMLFNEVDLLRQLIRTG</sequence>
<gene>
    <name evidence="2" type="ORF">GCM10008957_15590</name>
</gene>
<accession>A0A918F4H5</accession>
<dbReference type="Proteomes" id="UP000603865">
    <property type="component" value="Unassembled WGS sequence"/>
</dbReference>
<feature type="region of interest" description="Disordered" evidence="1">
    <location>
        <begin position="161"/>
        <end position="184"/>
    </location>
</feature>
<feature type="compositionally biased region" description="Low complexity" evidence="1">
    <location>
        <begin position="165"/>
        <end position="175"/>
    </location>
</feature>
<dbReference type="SUPFAM" id="SSF54427">
    <property type="entry name" value="NTF2-like"/>
    <property type="match status" value="2"/>
</dbReference>
<proteinExistence type="predicted"/>
<name>A0A918F4H5_9DEIO</name>
<dbReference type="Pfam" id="PF07366">
    <property type="entry name" value="SnoaL"/>
    <property type="match status" value="2"/>
</dbReference>
<dbReference type="RefSeq" id="WP_189089072.1">
    <property type="nucleotide sequence ID" value="NZ_BMQL01000006.1"/>
</dbReference>
<dbReference type="Gene3D" id="3.10.450.50">
    <property type="match status" value="2"/>
</dbReference>
<evidence type="ECO:0000256" key="1">
    <source>
        <dbReference type="SAM" id="MobiDB-lite"/>
    </source>
</evidence>
<dbReference type="GO" id="GO:0030638">
    <property type="term" value="P:polyketide metabolic process"/>
    <property type="evidence" value="ECO:0007669"/>
    <property type="project" value="InterPro"/>
</dbReference>
<dbReference type="PANTHER" id="PTHR38436:SF1">
    <property type="entry name" value="ESTER CYCLASE"/>
    <property type="match status" value="1"/>
</dbReference>
<evidence type="ECO:0000313" key="3">
    <source>
        <dbReference type="Proteomes" id="UP000603865"/>
    </source>
</evidence>
<reference evidence="2" key="2">
    <citation type="submission" date="2020-09" db="EMBL/GenBank/DDBJ databases">
        <authorList>
            <person name="Sun Q."/>
            <person name="Ohkuma M."/>
        </authorList>
    </citation>
    <scope>NUCLEOTIDE SEQUENCE</scope>
    <source>
        <strain evidence="2">JCM 31311</strain>
    </source>
</reference>
<dbReference type="InterPro" id="IPR032710">
    <property type="entry name" value="NTF2-like_dom_sf"/>
</dbReference>
<evidence type="ECO:0000313" key="2">
    <source>
        <dbReference type="EMBL" id="GGR03577.1"/>
    </source>
</evidence>